<reference evidence="3 4" key="1">
    <citation type="journal article" date="2022" name="G3 (Bethesda)">
        <title>Enemy or ally: a genomic approach to elucidate the lifestyle of Phyllosticta citrichinaensis.</title>
        <authorList>
            <person name="Buijs V.A."/>
            <person name="Groenewald J.Z."/>
            <person name="Haridas S."/>
            <person name="LaButti K.M."/>
            <person name="Lipzen A."/>
            <person name="Martin F.M."/>
            <person name="Barry K."/>
            <person name="Grigoriev I.V."/>
            <person name="Crous P.W."/>
            <person name="Seidl M.F."/>
        </authorList>
    </citation>
    <scope>NUCLEOTIDE SEQUENCE [LARGE SCALE GENOMIC DNA]</scope>
    <source>
        <strain evidence="3 4">CBS 129764</strain>
    </source>
</reference>
<comment type="caution">
    <text evidence="3">The sequence shown here is derived from an EMBL/GenBank/DDBJ whole genome shotgun (WGS) entry which is preliminary data.</text>
</comment>
<dbReference type="Proteomes" id="UP001456524">
    <property type="component" value="Unassembled WGS sequence"/>
</dbReference>
<protein>
    <recommendedName>
        <fullName evidence="5">Secreted protein</fullName>
    </recommendedName>
</protein>
<evidence type="ECO:0000256" key="1">
    <source>
        <dbReference type="SAM" id="MobiDB-lite"/>
    </source>
</evidence>
<evidence type="ECO:0000313" key="3">
    <source>
        <dbReference type="EMBL" id="KAK8174247.1"/>
    </source>
</evidence>
<feature type="region of interest" description="Disordered" evidence="1">
    <location>
        <begin position="113"/>
        <end position="143"/>
    </location>
</feature>
<evidence type="ECO:0008006" key="5">
    <source>
        <dbReference type="Google" id="ProtNLM"/>
    </source>
</evidence>
<feature type="compositionally biased region" description="Basic residues" evidence="1">
    <location>
        <begin position="121"/>
        <end position="135"/>
    </location>
</feature>
<organism evidence="3 4">
    <name type="scientific">Phyllosticta citrichinensis</name>
    <dbReference type="NCBI Taxonomy" id="1130410"/>
    <lineage>
        <taxon>Eukaryota</taxon>
        <taxon>Fungi</taxon>
        <taxon>Dikarya</taxon>
        <taxon>Ascomycota</taxon>
        <taxon>Pezizomycotina</taxon>
        <taxon>Dothideomycetes</taxon>
        <taxon>Dothideomycetes incertae sedis</taxon>
        <taxon>Botryosphaeriales</taxon>
        <taxon>Phyllostictaceae</taxon>
        <taxon>Phyllosticta</taxon>
    </lineage>
</organism>
<feature type="region of interest" description="Disordered" evidence="1">
    <location>
        <begin position="32"/>
        <end position="52"/>
    </location>
</feature>
<gene>
    <name evidence="3" type="ORF">IWX90DRAFT_167273</name>
</gene>
<feature type="chain" id="PRO_5046105703" description="Secreted protein" evidence="2">
    <location>
        <begin position="22"/>
        <end position="143"/>
    </location>
</feature>
<evidence type="ECO:0000313" key="4">
    <source>
        <dbReference type="Proteomes" id="UP001456524"/>
    </source>
</evidence>
<accession>A0ABR1Y1H9</accession>
<name>A0ABR1Y1H9_9PEZI</name>
<keyword evidence="4" id="KW-1185">Reference proteome</keyword>
<dbReference type="EMBL" id="JBBWUH010000003">
    <property type="protein sequence ID" value="KAK8174247.1"/>
    <property type="molecule type" value="Genomic_DNA"/>
</dbReference>
<proteinExistence type="predicted"/>
<keyword evidence="2" id="KW-0732">Signal</keyword>
<evidence type="ECO:0000256" key="2">
    <source>
        <dbReference type="SAM" id="SignalP"/>
    </source>
</evidence>
<sequence>MSTSIWRDLLIFCFFLDGEQAGSLRKQHTEAEAAETRAQEHTAQQPSRHARQTVHRLCTNTFFMSTTTNATLLMRSTRGQKADDRLDWSQASGWATWPARSRRQVPARLPLLSPTLDEMKRKKSVFRRPRRRRAKQMSGIATG</sequence>
<feature type="signal peptide" evidence="2">
    <location>
        <begin position="1"/>
        <end position="21"/>
    </location>
</feature>